<evidence type="ECO:0000313" key="5">
    <source>
        <dbReference type="Proteomes" id="UP000265140"/>
    </source>
</evidence>
<reference evidence="4" key="2">
    <citation type="submission" date="2025-08" db="UniProtKB">
        <authorList>
            <consortium name="Ensembl"/>
        </authorList>
    </citation>
    <scope>IDENTIFICATION</scope>
</reference>
<dbReference type="GO" id="GO:0071567">
    <property type="term" value="F:deUFMylase activity"/>
    <property type="evidence" value="ECO:0007669"/>
    <property type="project" value="UniProtKB-ARBA"/>
</dbReference>
<dbReference type="CTD" id="402682"/>
<dbReference type="GeneTree" id="ENSGT00940000162936"/>
<dbReference type="GeneID" id="105029896"/>
<dbReference type="RefSeq" id="XP_028973845.1">
    <property type="nucleotide sequence ID" value="XM_029118012.2"/>
</dbReference>
<keyword evidence="5" id="KW-1185">Reference proteome</keyword>
<evidence type="ECO:0000256" key="2">
    <source>
        <dbReference type="ARBA" id="ARBA00022801"/>
    </source>
</evidence>
<name>A0AAY5K6K9_ESOLU</name>
<reference evidence="4" key="3">
    <citation type="submission" date="2025-09" db="UniProtKB">
        <authorList>
            <consortium name="Ensembl"/>
        </authorList>
    </citation>
    <scope>IDENTIFICATION</scope>
</reference>
<organism evidence="4 5">
    <name type="scientific">Esox lucius</name>
    <name type="common">Northern pike</name>
    <dbReference type="NCBI Taxonomy" id="8010"/>
    <lineage>
        <taxon>Eukaryota</taxon>
        <taxon>Metazoa</taxon>
        <taxon>Chordata</taxon>
        <taxon>Craniata</taxon>
        <taxon>Vertebrata</taxon>
        <taxon>Euteleostomi</taxon>
        <taxon>Actinopterygii</taxon>
        <taxon>Neopterygii</taxon>
        <taxon>Teleostei</taxon>
        <taxon>Protacanthopterygii</taxon>
        <taxon>Esociformes</taxon>
        <taxon>Esocidae</taxon>
        <taxon>Esox</taxon>
    </lineage>
</organism>
<dbReference type="PANTHER" id="PTHR48153:SF3">
    <property type="entry name" value="INACTIVE UFM1-SPECIFIC PROTEASE 1"/>
    <property type="match status" value="1"/>
</dbReference>
<evidence type="ECO:0000259" key="3">
    <source>
        <dbReference type="Pfam" id="PF07910"/>
    </source>
</evidence>
<dbReference type="InterPro" id="IPR012462">
    <property type="entry name" value="UFSP1/2_DUB_cat"/>
</dbReference>
<dbReference type="AlphaFoldDB" id="A0AAY5K6K9"/>
<sequence>MAYMEDNSAEGIDWGHKSVLGEKKHRCTERNSEFTGALPENAHIGLPSPAPDIVKCSLISGDCLYFHYGCDGQDDSGWGCGYRTLQTMAWWLCHSWCPPSPKAKCRPPPSLPEIQHALVAMGDKPASFAGSREWIGTFEASLILDYYYNVPCKVVHVRGGGIELNRAAEELHEHFQSQGSPVMMGGDRDNSSKGILGVCSRPEGQGSYLLVMDPHYYGPPLERAALQGLGLVSWKNVGSLDTSSFYNLCLPQTAKT</sequence>
<protein>
    <recommendedName>
        <fullName evidence="3">UFSP1/2/DUB catalytic domain-containing protein</fullName>
    </recommendedName>
</protein>
<comment type="similarity">
    <text evidence="1">Belongs to the peptidase C78 family.</text>
</comment>
<feature type="domain" description="UFSP1/2/DUB catalytic" evidence="3">
    <location>
        <begin position="56"/>
        <end position="249"/>
    </location>
</feature>
<proteinExistence type="inferred from homology"/>
<dbReference type="Ensembl" id="ENSELUT00000088909.1">
    <property type="protein sequence ID" value="ENSELUP00000084633.1"/>
    <property type="gene ID" value="ENSELUG00000037460.1"/>
</dbReference>
<dbReference type="Pfam" id="PF07910">
    <property type="entry name" value="Peptidase_C78"/>
    <property type="match status" value="1"/>
</dbReference>
<accession>A0AAY5K6K9</accession>
<dbReference type="Proteomes" id="UP000265140">
    <property type="component" value="Chromosome 24"/>
</dbReference>
<reference evidence="4 5" key="1">
    <citation type="submission" date="2020-02" db="EMBL/GenBank/DDBJ databases">
        <title>Esox lucius (northern pike) genome, fEsoLuc1, primary haplotype.</title>
        <authorList>
            <person name="Myers G."/>
            <person name="Karagic N."/>
            <person name="Meyer A."/>
            <person name="Pippel M."/>
            <person name="Reichard M."/>
            <person name="Winkler S."/>
            <person name="Tracey A."/>
            <person name="Sims Y."/>
            <person name="Howe K."/>
            <person name="Rhie A."/>
            <person name="Formenti G."/>
            <person name="Durbin R."/>
            <person name="Fedrigo O."/>
            <person name="Jarvis E.D."/>
        </authorList>
    </citation>
    <scope>NUCLEOTIDE SEQUENCE [LARGE SCALE GENOMIC DNA]</scope>
</reference>
<evidence type="ECO:0000313" key="4">
    <source>
        <dbReference type="Ensembl" id="ENSELUP00000084633.1"/>
    </source>
</evidence>
<keyword evidence="2" id="KW-0378">Hydrolase</keyword>
<dbReference type="Gene3D" id="3.90.70.130">
    <property type="match status" value="1"/>
</dbReference>
<evidence type="ECO:0000256" key="1">
    <source>
        <dbReference type="ARBA" id="ARBA00008552"/>
    </source>
</evidence>
<dbReference type="KEGG" id="els:105029896"/>
<dbReference type="PANTHER" id="PTHR48153">
    <property type="entry name" value="UFM1-SPECIFIC PROTEASE 2"/>
    <property type="match status" value="1"/>
</dbReference>